<dbReference type="EMBL" id="LN890656">
    <property type="protein sequence ID" value="CUS06075.1"/>
    <property type="molecule type" value="Genomic_DNA"/>
</dbReference>
<dbReference type="KEGG" id="pbf:CFX0092_B0541"/>
<evidence type="ECO:0000313" key="2">
    <source>
        <dbReference type="Proteomes" id="UP000215027"/>
    </source>
</evidence>
<protein>
    <submittedName>
        <fullName evidence="1">Uncharacterized protein</fullName>
    </submittedName>
</protein>
<dbReference type="Proteomes" id="UP000215027">
    <property type="component" value="Chromosome II"/>
</dbReference>
<proteinExistence type="predicted"/>
<dbReference type="AlphaFoldDB" id="A0A160T9U9"/>
<name>A0A160T9U9_9CHLR</name>
<sequence>MRVQPNTHPNQSFYLCHYDLLRLCPNVKFSKLSELTAAAGQAIAPTVSTSLEEPHHVYRSGTG</sequence>
<keyword evidence="2" id="KW-1185">Reference proteome</keyword>
<gene>
    <name evidence="1" type="ORF">CFX0092_B0541</name>
</gene>
<evidence type="ECO:0000313" key="1">
    <source>
        <dbReference type="EMBL" id="CUS06075.1"/>
    </source>
</evidence>
<organism evidence="1 2">
    <name type="scientific">Candidatus Promineifilum breve</name>
    <dbReference type="NCBI Taxonomy" id="1806508"/>
    <lineage>
        <taxon>Bacteria</taxon>
        <taxon>Bacillati</taxon>
        <taxon>Chloroflexota</taxon>
        <taxon>Ardenticatenia</taxon>
        <taxon>Candidatus Promineifilales</taxon>
        <taxon>Candidatus Promineifilaceae</taxon>
        <taxon>Candidatus Promineifilum</taxon>
    </lineage>
</organism>
<reference evidence="1" key="1">
    <citation type="submission" date="2016-01" db="EMBL/GenBank/DDBJ databases">
        <authorList>
            <person name="Mcilroy J.S."/>
            <person name="Karst M S."/>
            <person name="Albertsen M."/>
        </authorList>
    </citation>
    <scope>NUCLEOTIDE SEQUENCE</scope>
    <source>
        <strain evidence="1">Cfx-K</strain>
    </source>
</reference>
<accession>A0A160T9U9</accession>